<protein>
    <submittedName>
        <fullName evidence="2">Uncharacterized protein</fullName>
    </submittedName>
</protein>
<proteinExistence type="predicted"/>
<evidence type="ECO:0000313" key="3">
    <source>
        <dbReference type="Proteomes" id="UP000219182"/>
    </source>
</evidence>
<sequence>MAKDHSMVVPRFAEQTASIGLSATGFPPGQRPLSHSPKRHGRPENLPARAARPVELEAGRYHTAPGKLTEKFHRKLFKNKYSTQE</sequence>
<dbReference type="AlphaFoldDB" id="A0A2A6FK10"/>
<accession>A0A2A6FK10</accession>
<name>A0A2A6FK10_9HYPH</name>
<evidence type="ECO:0000256" key="1">
    <source>
        <dbReference type="SAM" id="MobiDB-lite"/>
    </source>
</evidence>
<gene>
    <name evidence="2" type="ORF">CN311_04455</name>
</gene>
<organism evidence="2 3">
    <name type="scientific">Mesorhizobium sanjuanii</name>
    <dbReference type="NCBI Taxonomy" id="2037900"/>
    <lineage>
        <taxon>Bacteria</taxon>
        <taxon>Pseudomonadati</taxon>
        <taxon>Pseudomonadota</taxon>
        <taxon>Alphaproteobacteria</taxon>
        <taxon>Hyphomicrobiales</taxon>
        <taxon>Phyllobacteriaceae</taxon>
        <taxon>Mesorhizobium</taxon>
    </lineage>
</organism>
<keyword evidence="3" id="KW-1185">Reference proteome</keyword>
<dbReference type="Proteomes" id="UP000219182">
    <property type="component" value="Unassembled WGS sequence"/>
</dbReference>
<comment type="caution">
    <text evidence="2">The sequence shown here is derived from an EMBL/GenBank/DDBJ whole genome shotgun (WGS) entry which is preliminary data.</text>
</comment>
<evidence type="ECO:0000313" key="2">
    <source>
        <dbReference type="EMBL" id="PDQ22307.1"/>
    </source>
</evidence>
<reference evidence="2 3" key="1">
    <citation type="submission" date="2017-09" db="EMBL/GenBank/DDBJ databases">
        <title>Mesorhizobum sanjuanii sp. nov. isolated from nodules of Lotus tenuis in saline-alkaline lowlands of Flooding Pampa.</title>
        <authorList>
            <person name="Sannazzaro A.I."/>
            <person name="Torres Tejerizo G.A."/>
            <person name="Fontana F."/>
            <person name="Cumpa Velazquez L.M."/>
            <person name="Hansen L."/>
            <person name="Pistorio M."/>
            <person name="Estrella M.J."/>
        </authorList>
    </citation>
    <scope>NUCLEOTIDE SEQUENCE [LARGE SCALE GENOMIC DNA]</scope>
    <source>
        <strain evidence="2 3">BSA136</strain>
    </source>
</reference>
<feature type="region of interest" description="Disordered" evidence="1">
    <location>
        <begin position="18"/>
        <end position="52"/>
    </location>
</feature>
<dbReference type="EMBL" id="NWQG01000021">
    <property type="protein sequence ID" value="PDQ22307.1"/>
    <property type="molecule type" value="Genomic_DNA"/>
</dbReference>